<accession>A0A517QWL2</accession>
<feature type="domain" description="Cadherin" evidence="5">
    <location>
        <begin position="1651"/>
        <end position="1756"/>
    </location>
</feature>
<feature type="domain" description="Cadherin" evidence="5">
    <location>
        <begin position="1243"/>
        <end position="1343"/>
    </location>
</feature>
<name>A0A517QWL2_9PLAN</name>
<feature type="domain" description="Cadherin" evidence="5">
    <location>
        <begin position="1871"/>
        <end position="1942"/>
    </location>
</feature>
<evidence type="ECO:0000256" key="4">
    <source>
        <dbReference type="SAM" id="Phobius"/>
    </source>
</evidence>
<dbReference type="Pfam" id="PF14410">
    <property type="entry name" value="GH-E"/>
    <property type="match status" value="1"/>
</dbReference>
<feature type="compositionally biased region" description="Polar residues" evidence="3">
    <location>
        <begin position="3745"/>
        <end position="3755"/>
    </location>
</feature>
<feature type="region of interest" description="Disordered" evidence="3">
    <location>
        <begin position="3855"/>
        <end position="3875"/>
    </location>
</feature>
<keyword evidence="7" id="KW-1185">Reference proteome</keyword>
<feature type="compositionally biased region" description="Low complexity" evidence="3">
    <location>
        <begin position="3683"/>
        <end position="3702"/>
    </location>
</feature>
<evidence type="ECO:0000256" key="1">
    <source>
        <dbReference type="ARBA" id="ARBA00022692"/>
    </source>
</evidence>
<evidence type="ECO:0000259" key="5">
    <source>
        <dbReference type="PROSITE" id="PS50268"/>
    </source>
</evidence>
<evidence type="ECO:0000313" key="6">
    <source>
        <dbReference type="EMBL" id="QDT36052.1"/>
    </source>
</evidence>
<evidence type="ECO:0000256" key="2">
    <source>
        <dbReference type="ARBA" id="ARBA00022989"/>
    </source>
</evidence>
<organism evidence="6 7">
    <name type="scientific">Stratiformator vulcanicus</name>
    <dbReference type="NCBI Taxonomy" id="2527980"/>
    <lineage>
        <taxon>Bacteria</taxon>
        <taxon>Pseudomonadati</taxon>
        <taxon>Planctomycetota</taxon>
        <taxon>Planctomycetia</taxon>
        <taxon>Planctomycetales</taxon>
        <taxon>Planctomycetaceae</taxon>
        <taxon>Stratiformator</taxon>
    </lineage>
</organism>
<protein>
    <submittedName>
        <fullName evidence="6">Cadherin domain protein</fullName>
    </submittedName>
</protein>
<dbReference type="PANTHER" id="PTHR24026">
    <property type="entry name" value="FAT ATYPICAL CADHERIN-RELATED"/>
    <property type="match status" value="1"/>
</dbReference>
<dbReference type="PANTHER" id="PTHR24026:SF126">
    <property type="entry name" value="PROTOCADHERIN FAT 4"/>
    <property type="match status" value="1"/>
</dbReference>
<feature type="domain" description="Cadherin" evidence="5">
    <location>
        <begin position="1443"/>
        <end position="1543"/>
    </location>
</feature>
<dbReference type="EMBL" id="CP036268">
    <property type="protein sequence ID" value="QDT36052.1"/>
    <property type="molecule type" value="Genomic_DNA"/>
</dbReference>
<feature type="compositionally biased region" description="Polar residues" evidence="3">
    <location>
        <begin position="4521"/>
        <end position="4539"/>
    </location>
</feature>
<feature type="domain" description="Cadherin" evidence="5">
    <location>
        <begin position="1769"/>
        <end position="1864"/>
    </location>
</feature>
<feature type="domain" description="Cadherin" evidence="5">
    <location>
        <begin position="1544"/>
        <end position="1650"/>
    </location>
</feature>
<feature type="region of interest" description="Disordered" evidence="3">
    <location>
        <begin position="4184"/>
        <end position="4222"/>
    </location>
</feature>
<feature type="region of interest" description="Disordered" evidence="3">
    <location>
        <begin position="3675"/>
        <end position="3703"/>
    </location>
</feature>
<dbReference type="Gene3D" id="2.170.16.10">
    <property type="entry name" value="Hedgehog/Intein (Hint) domain"/>
    <property type="match status" value="1"/>
</dbReference>
<dbReference type="InterPro" id="IPR002126">
    <property type="entry name" value="Cadherin-like_dom"/>
</dbReference>
<dbReference type="Pfam" id="PF07591">
    <property type="entry name" value="PT-HINT"/>
    <property type="match status" value="1"/>
</dbReference>
<keyword evidence="2 4" id="KW-1133">Transmembrane helix</keyword>
<feature type="domain" description="Cadherin" evidence="5">
    <location>
        <begin position="956"/>
        <end position="1051"/>
    </location>
</feature>
<dbReference type="Pfam" id="PF00028">
    <property type="entry name" value="Cadherin"/>
    <property type="match status" value="9"/>
</dbReference>
<feature type="compositionally biased region" description="Polar residues" evidence="3">
    <location>
        <begin position="4270"/>
        <end position="4282"/>
    </location>
</feature>
<feature type="domain" description="Cadherin" evidence="5">
    <location>
        <begin position="2239"/>
        <end position="2337"/>
    </location>
</feature>
<feature type="transmembrane region" description="Helical" evidence="4">
    <location>
        <begin position="5439"/>
        <end position="5458"/>
    </location>
</feature>
<feature type="domain" description="Cadherin" evidence="5">
    <location>
        <begin position="2156"/>
        <end position="2237"/>
    </location>
</feature>
<feature type="compositionally biased region" description="Polar residues" evidence="3">
    <location>
        <begin position="4018"/>
        <end position="4062"/>
    </location>
</feature>
<dbReference type="CDD" id="cd11304">
    <property type="entry name" value="Cadherin_repeat"/>
    <property type="match status" value="16"/>
</dbReference>
<feature type="compositionally biased region" description="Polar residues" evidence="3">
    <location>
        <begin position="3996"/>
        <end position="4010"/>
    </location>
</feature>
<dbReference type="GO" id="GO:0007156">
    <property type="term" value="P:homophilic cell adhesion via plasma membrane adhesion molecules"/>
    <property type="evidence" value="ECO:0007669"/>
    <property type="project" value="InterPro"/>
</dbReference>
<feature type="domain" description="Cadherin" evidence="5">
    <location>
        <begin position="1144"/>
        <end position="1242"/>
    </location>
</feature>
<feature type="transmembrane region" description="Helical" evidence="4">
    <location>
        <begin position="5550"/>
        <end position="5569"/>
    </location>
</feature>
<evidence type="ECO:0000256" key="3">
    <source>
        <dbReference type="SAM" id="MobiDB-lite"/>
    </source>
</evidence>
<dbReference type="Gene3D" id="2.60.40.60">
    <property type="entry name" value="Cadherins"/>
    <property type="match status" value="16"/>
</dbReference>
<dbReference type="SMART" id="SM00736">
    <property type="entry name" value="CADG"/>
    <property type="match status" value="2"/>
</dbReference>
<dbReference type="SMART" id="SM00112">
    <property type="entry name" value="CA"/>
    <property type="match status" value="16"/>
</dbReference>
<dbReference type="GO" id="GO:0005886">
    <property type="term" value="C:plasma membrane"/>
    <property type="evidence" value="ECO:0007669"/>
    <property type="project" value="UniProtKB-SubCell"/>
</dbReference>
<feature type="region of interest" description="Disordered" evidence="3">
    <location>
        <begin position="3941"/>
        <end position="4089"/>
    </location>
</feature>
<feature type="domain" description="Cadherin" evidence="5">
    <location>
        <begin position="1343"/>
        <end position="1442"/>
    </location>
</feature>
<dbReference type="Proteomes" id="UP000317318">
    <property type="component" value="Chromosome"/>
</dbReference>
<feature type="domain" description="Cadherin" evidence="5">
    <location>
        <begin position="2046"/>
        <end position="2148"/>
    </location>
</feature>
<feature type="region of interest" description="Disordered" evidence="3">
    <location>
        <begin position="4235"/>
        <end position="4283"/>
    </location>
</feature>
<feature type="domain" description="Cadherin" evidence="5">
    <location>
        <begin position="757"/>
        <end position="856"/>
    </location>
</feature>
<keyword evidence="4" id="KW-0472">Membrane</keyword>
<dbReference type="InterPro" id="IPR006644">
    <property type="entry name" value="Cadg"/>
</dbReference>
<dbReference type="InterPro" id="IPR015919">
    <property type="entry name" value="Cadherin-like_sf"/>
</dbReference>
<feature type="domain" description="Cadherin" evidence="5">
    <location>
        <begin position="857"/>
        <end position="956"/>
    </location>
</feature>
<feature type="region of interest" description="Disordered" evidence="3">
    <location>
        <begin position="3725"/>
        <end position="3755"/>
    </location>
</feature>
<gene>
    <name evidence="6" type="ORF">Pan189_04070</name>
</gene>
<feature type="domain" description="Cadherin" evidence="5">
    <location>
        <begin position="1943"/>
        <end position="2052"/>
    </location>
</feature>
<dbReference type="GO" id="GO:0005509">
    <property type="term" value="F:calcium ion binding"/>
    <property type="evidence" value="ECO:0007669"/>
    <property type="project" value="InterPro"/>
</dbReference>
<feature type="domain" description="Cadherin" evidence="5">
    <location>
        <begin position="1062"/>
        <end position="1149"/>
    </location>
</feature>
<proteinExistence type="predicted"/>
<feature type="region of interest" description="Disordered" evidence="3">
    <location>
        <begin position="4518"/>
        <end position="4539"/>
    </location>
</feature>
<reference evidence="6 7" key="1">
    <citation type="submission" date="2019-02" db="EMBL/GenBank/DDBJ databases">
        <title>Deep-cultivation of Planctomycetes and their phenomic and genomic characterization uncovers novel biology.</title>
        <authorList>
            <person name="Wiegand S."/>
            <person name="Jogler M."/>
            <person name="Boedeker C."/>
            <person name="Pinto D."/>
            <person name="Vollmers J."/>
            <person name="Rivas-Marin E."/>
            <person name="Kohn T."/>
            <person name="Peeters S.H."/>
            <person name="Heuer A."/>
            <person name="Rast P."/>
            <person name="Oberbeckmann S."/>
            <person name="Bunk B."/>
            <person name="Jeske O."/>
            <person name="Meyerdierks A."/>
            <person name="Storesund J.E."/>
            <person name="Kallscheuer N."/>
            <person name="Luecker S."/>
            <person name="Lage O.M."/>
            <person name="Pohl T."/>
            <person name="Merkel B.J."/>
            <person name="Hornburger P."/>
            <person name="Mueller R.-W."/>
            <person name="Bruemmer F."/>
            <person name="Labrenz M."/>
            <person name="Spormann A.M."/>
            <person name="Op den Camp H."/>
            <person name="Overmann J."/>
            <person name="Amann R."/>
            <person name="Jetten M.S.M."/>
            <person name="Mascher T."/>
            <person name="Medema M.H."/>
            <person name="Devos D.P."/>
            <person name="Kaster A.-K."/>
            <person name="Ovreas L."/>
            <person name="Rohde M."/>
            <person name="Galperin M.Y."/>
            <person name="Jogler C."/>
        </authorList>
    </citation>
    <scope>NUCLEOTIDE SEQUENCE [LARGE SCALE GENOMIC DNA]</scope>
    <source>
        <strain evidence="6 7">Pan189</strain>
    </source>
</reference>
<feature type="compositionally biased region" description="Low complexity" evidence="3">
    <location>
        <begin position="4195"/>
        <end position="4206"/>
    </location>
</feature>
<dbReference type="InterPro" id="IPR036844">
    <property type="entry name" value="Hint_dom_sf"/>
</dbReference>
<dbReference type="CDD" id="cd00081">
    <property type="entry name" value="Hint"/>
    <property type="match status" value="1"/>
</dbReference>
<dbReference type="SUPFAM" id="SSF49313">
    <property type="entry name" value="Cadherin-like"/>
    <property type="match status" value="16"/>
</dbReference>
<dbReference type="InterPro" id="IPR026835">
    <property type="entry name" value="YqcG_C"/>
</dbReference>
<dbReference type="PROSITE" id="PS50268">
    <property type="entry name" value="CADHERIN_2"/>
    <property type="match status" value="16"/>
</dbReference>
<dbReference type="KEGG" id="svp:Pan189_04070"/>
<keyword evidence="1 4" id="KW-0812">Transmembrane</keyword>
<dbReference type="PRINTS" id="PR00205">
    <property type="entry name" value="CADHERIN"/>
</dbReference>
<dbReference type="SUPFAM" id="SSF51294">
    <property type="entry name" value="Hedgehog/intein (Hint) domain"/>
    <property type="match status" value="1"/>
</dbReference>
<evidence type="ECO:0000313" key="7">
    <source>
        <dbReference type="Proteomes" id="UP000317318"/>
    </source>
</evidence>
<sequence>MVVTEPLEQRVLLSGASPDDSEVTLSLAPQVFEAESDLQNAVGRQEGAAWSTSVSLDDAGYMAQSQTALNLNAEVHTATFRLSVNNSEQDDIDVARLEVYDFNSGTALKSQTVSRFDFGEANTFQDFHLAFEADGSTAYGIRVYWLDAAAVKVDHVSVTEHPGARLANTTYKAETELQHDVGQVGVDGWALGVSLHDAGYVAKSPTGHDLAAGVHSVTLRLLVDNNTSGDIDIVRLEVFDFNNSATVFHERTISRFEFDDPVTYQDFHLAFEADGSTTYGFRTYWYDSTGIRIDRVTLTEHPGARLAHTVFEAETDIGYVIGHVDGTSLSATVADDSANYIVHSPVPLALNAEVHTVTFRAKIDNHTSSNDAIFHLHVYDGATGNTLHERTIRRYDFDAALTYQDFHIAFEAEEGKTYGFRAFWTDTAAVWVDNVTFTEHPGGRLAKRTFEAENAFAHPVGRADADGWSANTALDTPNYLAYKGHTATVTGAGKASFRLMVDNNTFADDQIVTIDVFDNATLQPLAQRTITRKEFHSAWTYQDFDLFYEASAGQSLQLRVFWHGNSYVRMDRVDVTEVPGARVDRVVYEAESAAFYHQIGVAQADGWRAKVGVDTPGQFMAYGPYSHSVPAGDHVATYRLLVDNHTANNANVVKIDVVDAARQQVLTSRILTRQQFNASWTYQDFALEFSSADDAVIELRTYWYGTSYVRLDKVTLDNGLSIADPLAESGVIVSNWLAEAGVIPENGLQAAGVIVADPPTKSISVDENVALGTLVEKFAAIIPDGDPVTYSLSGDDAGLFQIDSDGRVTVAGPIDYEADSQLNLIVEATNQNDTSYFDEFLLTVDVNDLVDSPAVFGQASYAFTIDEDEVAAAAVGTVSATDADGTTPVYAIVPGDGSDLFTIDASGTIKLAAGVSLDHETTPQYTLTVSASDGQNAPATATIEINIGDVDEAPAFPTLAPIEVTEDELIIGSVAAVDPEQLPLTYDIVGGDPLGLFTIDGSGVISVASGKTLDYEATQQHQLTISADDGNHLVTAVVTINVTDVNEAPSFATNGPLQLREDEAPAGTISASDPEQQPLSYAITAGDPLNQFTIDNNGFISVASGAVLDYETTPQYVLTISVSDGVNAAVTASVTINVTDAPVSIADVTTSLAEDAAAGAAVTQLIPTGDVNSLSWSIVDDPGSTDDELFTIDPDGTVRLAGTFDYETATSHSITVEVTDGHNTDTAVVTIDVTDANEAPTFVGAPFNFSIDETDDGTSPFGLLNSLDPDVGAADPVYVIVGGSGQGLFEINAAGELRVASGTSLDYETVASYTLDVEVRDAVDSTLLSVETVTINITDAPVSISDLTTSLAENAAIGTAVTQFIPTGDTNSLTWSIVNDPGSTDDELFSIDPDGTLRLAGTLDYETATSHSITIEVTDGLNTDTAVVTIDVLNENDNLPVFDPPASPFSIDENSSSGTAVGIVTATDADGTTPGYSIVDGTGGALFDINASGQISVASGATLDREVAADYTLLIEASNDGGTAVTHWVTVELTDINEFDPVFGAASYTWQIGEDAASETLVGTVSAIDDDAESGSPVYSIVSGNEDGKFAIDASSGEIALAAGESLDADTPPAQYQLQIEAADPDDALRTATVLVTINVLPVNDNAPIFGQPVYNANVIENSAAGTPVATVMATDADFDSLPPTYAITAGNEDGQFTIDAATGAITVAAAATLDYEVGPGQYTLTVEATDPDNAAFKDTATIVINVTDQQEAPVFNNAGPFQLAENETSVGTAVAVDPDDEAGGTITYSLGTGSDRFAIDAISGEITLTGSVDFEQSPTEVIEVIATDGDGVATSANVTINIQDAAPAIADVSTSLLDGRPTGTLVHQFASTGDTNSLTWSLSGADAAMFNIDSNGQLTLAAPLDYMAATSHQVTVTADDGTTTSNSVVTLTVVANQAPIFDSASYVFFLEEDAPYDGGVIVGRVSATDPENHGSLIYTIVGDSGPFALDSGTGDLSLVQPLDRALVGSYNIIVSVSDGEGASSTTDVRIDVLPAYDLDSSQTGVTLRRRFSVSEAATSGTELGSVASYELRKLLGGPIAFAMNGQNTDFSVDAQSGVLTLTGLVDHELASIQSLSIRASGQYGSLALTVAVEVEDVAEVSNETQQFSVEESVPPDAAFGKVNSGVTKSAQFSIREGGDSSRFAINATTGTLSFVGSVDAEVDTTLIFDVEIVDEYGGINTIPIEVLVVNVDEPVLFSQQHYDFDVDENQALNSPGTVTAIDPEGLPVTYRIRSSDESLPVTIGPDGSLLVSGPLDHEQTPSYTFLVEAWFDGTDQPAATSSVSLSINDVNELPTIISSAFTIDQRQVGPHLVGELRAVDPESADVSFEIVGGSDTFSIDGSRLLVNENAGPLQVGIHSLTIRVSDGSTSSDQVVSVTVIDNRLVAQVPSDAALSFVIQTDSGEGTLVGSLVPPPEIGSVSDLSFAITSGNDDGLFGVGFGGELVLAADWFSTNSETRELTILVTDSFGGTATLTVAVSLEPIVLPEVEYPQVANLRIGSAGSLNDQLATFDPTIEGEVIGISPESDVVIEVDIDDDGIADLTQGLSATGNFSIDLSGASVPGVVEIQVRATSTDLGGNVSVGDWKSLIFEYVDPNAPPTGNDDSAPRVIFAPSDDAGFTDPNADLNLTGTILAPAGQTGISVEFDRDGDGVSEQIVQLVNGVFSLTVDAAQIGSGSQALFFRAVLEDDTTFATVYGDWERFEINRPAQLAVPEVENLIAIDSTIDGQWNVTSDGMISGNLISGTFSTDSFIEILVDFDEDGLSDWAVTPEIDGTFQIDLLAAGLVTGEHTVALRARTWDPATSNYLEGTWVSLGIRLVEAESQPLSVENLLQTTAVGGEGIITGTLVNATLSYSQPLVEVDFDSDGVYDEIIVNIASDGSFEFALWAITPESFGSEIAFRAVGIDANGVQVLGNWTALAVSLDNVLPSFNQVGLLDPIAGAGNPTAARPIVVGSVADLQADSTYLVELEWTGDGVADQVVWSASDGTFEIDLTGDLGQPGSHTVLLTLIRYEPDGRAVRGDSTSFAFDWDVNVEPVDLPEITSVNSPSGPTSAPVISGVLSTVDDGADVYAVEFDFNGDGVVDGQTYADVSSGGEFVLNLLPYLTADGIYNVRLRVAPLQAVDGSVAAGDWTLVTVDFERTIEAAATIVDRPSVPTVTIEEENRLTFADGTFWPGAAQRADQANAYLAGTYIGNSGVRVFDTNPLNGLLTYAAIDDASFDIGNVNVEVTDIDGGTLTVTTTIAGQRTEHSYEDAQGVWHRLESLSATYIVTQDFATAGGSDYTVTLSGSYGYSVEAHGLGATSVYRVREFQNDSVEYVPETGRVISGNQNYLGIFEGVRRADGASDTSLQPYTDYFKTSLSGVTGESTSTEIYSGGFLAIGVDSTEYWDFTAEATVTAAPGETSVSEEEFEFSHSIVDPYSIIVDHTTTETDTIGAESIVRTVTEVGSLVGTQTLLYEAEGTRQIDVDGVQNTTVEHSTQNIIDDILNWNRTDTTTRTSNSGPNYIFEDKVETAEIRNRDYSFIVASTHHDDPVGGQSLSGYVDGFGSTFRLQSDVKHDLTANGSYTAPTGAFESFNVGDSNHQLGKGLFTETTFGSFSGTGSAITGSDITVTSSDFDFGILLWDRSNESFSTYTDDDASDGGTEFSEGSSSDSDIGHGSWANTLNTTERIIDGTVSIASGTKSHTGLRWGTQGEEHSEKQNATHLTGAASQGATEDWTFTTSNQNSSSNISGKYTVTTTGTGVISNAGLDYSETETWSESGQSNASSAFNLTSVSNSGSDPNGTSHSIVNRGSSESRSGSYTEITVLGTTTFADGSENSSSNYDFDESGTTSWSDYSGLSTTGYRRVDQISTPGSELVSVSASGSTNGATDSGTGTYLLDFDVDRTLTNGVLASRVEESREVEDRDDGTITSSVSSEVAAYTGAPPQSTGGLSPTDVRNLGIQMGGPVDNARGSMNWQNSQSTTSETYSDRTEVYSLNDNGATSGFEQWDRNGTTDATGTSEFQSLAETSRKVTSSSAAGTKEDEKTTSKDASGNGSFQSTTTSNESRRADFIGEILVYSGSDQFVTSLNTNNLESSTADIERYVTVDGELVRYESNDRSVTDADTTVAADTTRRLDFGHDQSGTSFRTELDQGNEVVVESTPERTTRSIFSTDSTGSDSSGSYTRSHTRGSTDKVTDEEIKTTTTWDWTTSNSGRVGEETVTVDGSGNVDKSSFFHDNRDYGAASGGQSTNDIDSSGHTSREGYFTIDASNFESIDSDAEASSSESFERIESGNFDEFKQSTTNRVVSKPVPSHAGLTRTDTINITQTDKKVDGTYYYETTSATPDPGIGESTTTETNYIYEDFTAESDKTSRTNSLTTGTRNIDPLTTLTIIANSFQTENGDSTTQSTIERTETTVTTDALAQSNSIESATHVGTSNLTTSLNRISLTQTSERINEPTHGGRNDRTQIESELTDSTVTENFDESVTIETNADGETKTTTVARSTSGTPNIEGTSDWNESTTVIIDSTIYERQAVGISPKKTTKLYQTDTTTEIGESSFSASLAKTVVNDFDGTETVTGDGGNSETESTVTTKTNSHSTKKVTDNDWRLIGGSANGYFGHGWRDLFETGDSTSSETVHTAGTAELVFGTNGEEQWGSETTVTTDRYETHDRRSENRAKAESFLNVATGLTAASLVGSLGIWNSNFYSAVLNGINSVLQVGGDGDVYVSEVQKLHTTKTTASKIKTVKQHGLPDDPIDLYKDPESGSNVDPATKIVNHSTRLSYSGVEVTTNSEEQTVENGVTVDTTTTDRDYQHGRGFYGTLTNYADGSRENIKGEITGMNRDYQKVVVTRSSPDINSWKSTSISEVTGFSTEDRIVTHDGSNDPEIVTAGFSSVEIDSDSFDETWDIKKDIPYTWVVPGFFEGADEWPDAVGDISYTNKGHHKNSSNRTLIQRGGADPDGKINVSVSYIANGDSDFSLNEKAEGTLSSDSVAQGLTAELRIDQTHTGTGNGEMNISMNYSAILSADEPPVIAYSETGSTDFTINESLDHTVGQTIPTWFMTDANGDMLQEHEDTDGDGLIDTWVDSSGNVVSNPTLVVVDDALDEDISSDWTYTEIYDHSIDVDDLVDAGTAWELAEEMTASWTGDISPFNWSTWQPEFDFVQIHAVMDGGNPSILGTIIVNVTPTLPGTPFSSPNLIGTTFEDHEHLLSTSMVDPASADWINIFPEETQSFFAAAAGFGQYYIDAVGGALQDANDGSLQDGLRGWTDGFLDTVNPFSHVDWLNVPDLGPAYRQADAYATGQTVGVVSGIAVDFAISIYGPGLVKCGTWAHRAFAAREAVDLAGGLHNSYQNFQDGKFGVMDAITVAGVGLNVSALGRASKKCFTAGHMIVTAPPADMAANVRYAAMSNGPDEAGDSITIAAALAGALGLLVIKGRRNRREREREMKPQGWQLLATGWDTSATPVGDVGVDLNREFDLNGGLDQSEPQRFLSTPQKSIVRIEEPQRDAAPLERPRRSRNSLWRRVIGLTLLLGSAAVLAGSFFLGEATATAVSTAAATQATVEEFDTSHRKPIEEIKVGDKVLARDEDGEAIGWQEVDEVYERTSDHLRFLKVRSESGETQTFETTDEHPFWSAIRGAWIDAGELKAGEKLTGPDGKTHTVVFTEREEHPEGVAVYNFRVAGAHTYFVAAVDAPRGPPVLVHNADYDVPGTKRDHLGNLHGSDGRFAYSGGPAGGNLGRPSLRAGTKRKILDDYLPLGNGRFKDKETGAVYDDFHFGHRKGYEHRRIAEAADQLDLSQKQLNDFVNSRPDYFQLQDRMDNLRHFGEKAGKGDIGDILDDMIEFLENGS</sequence>
<feature type="compositionally biased region" description="Polar residues" evidence="3">
    <location>
        <begin position="4073"/>
        <end position="4088"/>
    </location>
</feature>
<feature type="region of interest" description="Disordered" evidence="3">
    <location>
        <begin position="3798"/>
        <end position="3843"/>
    </location>
</feature>
<feature type="region of interest" description="Disordered" evidence="3">
    <location>
        <begin position="4598"/>
        <end position="4623"/>
    </location>
</feature>
<feature type="compositionally biased region" description="Polar residues" evidence="3">
    <location>
        <begin position="4607"/>
        <end position="4621"/>
    </location>
</feature>